<keyword evidence="2" id="KW-0548">Nucleotidyltransferase</keyword>
<protein>
    <submittedName>
        <fullName evidence="2">Adenylyltransferase and sulfurtransferase</fullName>
        <ecNumber evidence="2">2.7.7.80</ecNumber>
    </submittedName>
</protein>
<name>A0A292YBW9_9BACT</name>
<dbReference type="InterPro" id="IPR001763">
    <property type="entry name" value="Rhodanese-like_dom"/>
</dbReference>
<dbReference type="PROSITE" id="PS50206">
    <property type="entry name" value="RHODANESE_3"/>
    <property type="match status" value="1"/>
</dbReference>
<comment type="caution">
    <text evidence="2">The sequence shown here is derived from an EMBL/GenBank/DDBJ whole genome shotgun (WGS) entry which is preliminary data.</text>
</comment>
<organism evidence="2 3">
    <name type="scientific">Lebetimonas natsushimae</name>
    <dbReference type="NCBI Taxonomy" id="1936991"/>
    <lineage>
        <taxon>Bacteria</taxon>
        <taxon>Pseudomonadati</taxon>
        <taxon>Campylobacterota</taxon>
        <taxon>Epsilonproteobacteria</taxon>
        <taxon>Nautiliales</taxon>
        <taxon>Nautiliaceae</taxon>
        <taxon>Lebetimonas</taxon>
    </lineage>
</organism>
<dbReference type="Proteomes" id="UP000217944">
    <property type="component" value="Unassembled WGS sequence"/>
</dbReference>
<sequence length="111" mass="13138">MFNKENISSDELIELLENRKNGKIDFKLIDIREPHENEVARIKGTDELLPITKFHRDKEKWQKLLNENIIIYCRTGNRTSHLQEYIQIMFNKTIPHLSEGITGFNGEIEQN</sequence>
<dbReference type="SUPFAM" id="SSF52821">
    <property type="entry name" value="Rhodanese/Cell cycle control phosphatase"/>
    <property type="match status" value="1"/>
</dbReference>
<dbReference type="EMBL" id="BDME01000001">
    <property type="protein sequence ID" value="GAX86930.1"/>
    <property type="molecule type" value="Genomic_DNA"/>
</dbReference>
<dbReference type="Pfam" id="PF00581">
    <property type="entry name" value="Rhodanese"/>
    <property type="match status" value="1"/>
</dbReference>
<dbReference type="RefSeq" id="WP_096258092.1">
    <property type="nucleotide sequence ID" value="NZ_BDME01000001.1"/>
</dbReference>
<dbReference type="Gene3D" id="3.40.250.10">
    <property type="entry name" value="Rhodanese-like domain"/>
    <property type="match status" value="1"/>
</dbReference>
<feature type="domain" description="Rhodanese" evidence="1">
    <location>
        <begin position="22"/>
        <end position="110"/>
    </location>
</feature>
<dbReference type="GO" id="GO:0061605">
    <property type="term" value="F:molybdopterin-synthase adenylyltransferase activity"/>
    <property type="evidence" value="ECO:0007669"/>
    <property type="project" value="UniProtKB-EC"/>
</dbReference>
<gene>
    <name evidence="2" type="ORF">LNAT_P0225</name>
</gene>
<dbReference type="EC" id="2.7.7.80" evidence="2"/>
<dbReference type="InterPro" id="IPR036873">
    <property type="entry name" value="Rhodanese-like_dom_sf"/>
</dbReference>
<accession>A0A292YBW9</accession>
<proteinExistence type="predicted"/>
<evidence type="ECO:0000313" key="3">
    <source>
        <dbReference type="Proteomes" id="UP000217944"/>
    </source>
</evidence>
<keyword evidence="2" id="KW-0808">Transferase</keyword>
<evidence type="ECO:0000259" key="1">
    <source>
        <dbReference type="PROSITE" id="PS50206"/>
    </source>
</evidence>
<dbReference type="AlphaFoldDB" id="A0A292YBW9"/>
<keyword evidence="3" id="KW-1185">Reference proteome</keyword>
<evidence type="ECO:0000313" key="2">
    <source>
        <dbReference type="EMBL" id="GAX86930.1"/>
    </source>
</evidence>
<reference evidence="2 3" key="1">
    <citation type="journal article" date="2017" name="Syst. Appl. Microbiol.">
        <title>Lebetimonas natsushimae sp. nov., a novel strictly anaerobic, moderately thermophilic chemoautotroph isolated from a deep-sea hydrothermal vent polychaete nest in the Mid-Okinawa Trough.</title>
        <authorList>
            <person name="Nagata R."/>
            <person name="Takaki Y."/>
            <person name="Tame A."/>
            <person name="Nunoura T."/>
            <person name="Muto H."/>
            <person name="Mino S."/>
            <person name="Sawayama S."/>
            <person name="Takai K."/>
            <person name="Nakagawa S."/>
        </authorList>
    </citation>
    <scope>NUCLEOTIDE SEQUENCE [LARGE SCALE GENOMIC DNA]</scope>
    <source>
        <strain evidence="2 3">HS1857</strain>
    </source>
</reference>
<dbReference type="OrthoDB" id="5339556at2"/>
<dbReference type="CDD" id="cd00158">
    <property type="entry name" value="RHOD"/>
    <property type="match status" value="1"/>
</dbReference>